<dbReference type="SUPFAM" id="SSF54593">
    <property type="entry name" value="Glyoxalase/Bleomycin resistance protein/Dihydroxybiphenyl dioxygenase"/>
    <property type="match status" value="1"/>
</dbReference>
<organism evidence="2 3">
    <name type="scientific">Mammaliicoccus vitulinus</name>
    <dbReference type="NCBI Taxonomy" id="71237"/>
    <lineage>
        <taxon>Bacteria</taxon>
        <taxon>Bacillati</taxon>
        <taxon>Bacillota</taxon>
        <taxon>Bacilli</taxon>
        <taxon>Bacillales</taxon>
        <taxon>Staphylococcaceae</taxon>
        <taxon>Mammaliicoccus</taxon>
    </lineage>
</organism>
<evidence type="ECO:0000313" key="2">
    <source>
        <dbReference type="EMBL" id="PTI31051.1"/>
    </source>
</evidence>
<comment type="caution">
    <text evidence="2">The sequence shown here is derived from an EMBL/GenBank/DDBJ whole genome shotgun (WGS) entry which is preliminary data.</text>
</comment>
<dbReference type="PROSITE" id="PS51819">
    <property type="entry name" value="VOC"/>
    <property type="match status" value="1"/>
</dbReference>
<dbReference type="InterPro" id="IPR037523">
    <property type="entry name" value="VOC_core"/>
</dbReference>
<reference evidence="2 3" key="1">
    <citation type="journal article" date="2016" name="Front. Microbiol.">
        <title>Comprehensive Phylogenetic Analysis of Bovine Non-aureus Staphylococci Species Based on Whole-Genome Sequencing.</title>
        <authorList>
            <person name="Naushad S."/>
            <person name="Barkema H.W."/>
            <person name="Luby C."/>
            <person name="Condas L.A."/>
            <person name="Nobrega D.B."/>
            <person name="Carson D.A."/>
            <person name="De Buck J."/>
        </authorList>
    </citation>
    <scope>NUCLEOTIDE SEQUENCE [LARGE SCALE GENOMIC DNA]</scope>
    <source>
        <strain evidence="2 3">SNUC 2204</strain>
    </source>
</reference>
<feature type="domain" description="VOC" evidence="1">
    <location>
        <begin position="157"/>
        <end position="282"/>
    </location>
</feature>
<dbReference type="InterPro" id="IPR004360">
    <property type="entry name" value="Glyas_Fos-R_dOase_dom"/>
</dbReference>
<sequence>MNRDSIIHHVLIINHDAEQSFNFYRNILGLNLLMKTVNQENYEMYHIFFADKYGRPGTEVTLFEMKEGKDNQFGANAFDRLLFKVPSVESLKYWEQRFDQFDICHYGMESYTDRSLIRFEGPDATPLGLIVMTEQEDIGHFNRDENSIVPFEHQILALDSVHARVRYPEASKQHFQSMYNWEDFGQTTFFDTDLTVNILHNNNRHMYHEIHFIYDTFNPIEDQGFGGIHHVAISTETEDTLKDIETSLDKLNMIHSPIENRGFFKSIYYQDPNQLLFEVATLTLNMKAIAFEEKAFQDIPLYLPEHLEEKRSFIEKQLKKGNTYL</sequence>
<dbReference type="InterPro" id="IPR052537">
    <property type="entry name" value="Extradiol_RC_dioxygenase"/>
</dbReference>
<evidence type="ECO:0000313" key="3">
    <source>
        <dbReference type="Proteomes" id="UP000241209"/>
    </source>
</evidence>
<gene>
    <name evidence="2" type="ORF">BU072_00170</name>
</gene>
<dbReference type="AlphaFoldDB" id="A0A2T4PX07"/>
<dbReference type="Pfam" id="PF00903">
    <property type="entry name" value="Glyoxalase"/>
    <property type="match status" value="1"/>
</dbReference>
<protein>
    <recommendedName>
        <fullName evidence="1">VOC domain-containing protein</fullName>
    </recommendedName>
</protein>
<dbReference type="PANTHER" id="PTHR36110:SF4">
    <property type="entry name" value="RING-CLEAVING DIOXYGENASE MHQA-RELATED"/>
    <property type="match status" value="1"/>
</dbReference>
<dbReference type="STRING" id="1167632.GCA_000286335_01164"/>
<dbReference type="PANTHER" id="PTHR36110">
    <property type="entry name" value="RING-CLEAVING DIOXYGENASE MHQE-RELATED"/>
    <property type="match status" value="1"/>
</dbReference>
<dbReference type="InterPro" id="IPR029068">
    <property type="entry name" value="Glyas_Bleomycin-R_OHBP_Dase"/>
</dbReference>
<accession>A0A2T4PX07</accession>
<dbReference type="Proteomes" id="UP000241209">
    <property type="component" value="Unassembled WGS sequence"/>
</dbReference>
<name>A0A2T4PX07_9STAP</name>
<evidence type="ECO:0000259" key="1">
    <source>
        <dbReference type="PROSITE" id="PS51819"/>
    </source>
</evidence>
<dbReference type="EMBL" id="PZFK01000001">
    <property type="protein sequence ID" value="PTI31051.1"/>
    <property type="molecule type" value="Genomic_DNA"/>
</dbReference>
<dbReference type="RefSeq" id="WP_107556475.1">
    <property type="nucleotide sequence ID" value="NZ_JABUYR010000002.1"/>
</dbReference>
<proteinExistence type="predicted"/>
<dbReference type="Gene3D" id="3.10.180.10">
    <property type="entry name" value="2,3-Dihydroxybiphenyl 1,2-Dioxygenase, domain 1"/>
    <property type="match status" value="2"/>
</dbReference>